<accession>A0AAD5RC60</accession>
<organism evidence="1 2">
    <name type="scientific">Parelaphostrongylus tenuis</name>
    <name type="common">Meningeal worm</name>
    <dbReference type="NCBI Taxonomy" id="148309"/>
    <lineage>
        <taxon>Eukaryota</taxon>
        <taxon>Metazoa</taxon>
        <taxon>Ecdysozoa</taxon>
        <taxon>Nematoda</taxon>
        <taxon>Chromadorea</taxon>
        <taxon>Rhabditida</taxon>
        <taxon>Rhabditina</taxon>
        <taxon>Rhabditomorpha</taxon>
        <taxon>Strongyloidea</taxon>
        <taxon>Metastrongylidae</taxon>
        <taxon>Parelaphostrongylus</taxon>
    </lineage>
</organism>
<reference evidence="1" key="1">
    <citation type="submission" date="2021-06" db="EMBL/GenBank/DDBJ databases">
        <title>Parelaphostrongylus tenuis whole genome reference sequence.</title>
        <authorList>
            <person name="Garwood T.J."/>
            <person name="Larsen P.A."/>
            <person name="Fountain-Jones N.M."/>
            <person name="Garbe J.R."/>
            <person name="Macchietto M.G."/>
            <person name="Kania S.A."/>
            <person name="Gerhold R.W."/>
            <person name="Richards J.E."/>
            <person name="Wolf T.M."/>
        </authorList>
    </citation>
    <scope>NUCLEOTIDE SEQUENCE</scope>
    <source>
        <strain evidence="1">MNPRO001-30</strain>
        <tissue evidence="1">Meninges</tissue>
    </source>
</reference>
<evidence type="ECO:0000313" key="1">
    <source>
        <dbReference type="EMBL" id="KAJ1373410.1"/>
    </source>
</evidence>
<dbReference type="InterPro" id="IPR043137">
    <property type="entry name" value="GGT_ssub_C"/>
</dbReference>
<gene>
    <name evidence="1" type="ORF">KIN20_035799</name>
</gene>
<sequence length="147" mass="16021">MLMINLGMNNSSGKNKSLSSAAGLMVVDKNANDAPIIVASASGSIRTVEAVAYVVLRMLIFDEEPGAAIHANASFYDFANPGFYCEDSDEKFLKEMEKNGITCSPLNQDNFAHMDRVAMAIRRRLPNGRLVAAVDRRAQDFNYAVGL</sequence>
<proteinExistence type="predicted"/>
<comment type="caution">
    <text evidence="1">The sequence shown here is derived from an EMBL/GenBank/DDBJ whole genome shotgun (WGS) entry which is preliminary data.</text>
</comment>
<keyword evidence="2" id="KW-1185">Reference proteome</keyword>
<dbReference type="SUPFAM" id="SSF56235">
    <property type="entry name" value="N-terminal nucleophile aminohydrolases (Ntn hydrolases)"/>
    <property type="match status" value="1"/>
</dbReference>
<dbReference type="Proteomes" id="UP001196413">
    <property type="component" value="Unassembled WGS sequence"/>
</dbReference>
<dbReference type="Gene3D" id="3.60.20.40">
    <property type="match status" value="1"/>
</dbReference>
<protein>
    <submittedName>
        <fullName evidence="1">Uncharacterized protein</fullName>
    </submittedName>
</protein>
<dbReference type="EMBL" id="JAHQIW010007278">
    <property type="protein sequence ID" value="KAJ1373410.1"/>
    <property type="molecule type" value="Genomic_DNA"/>
</dbReference>
<dbReference type="AlphaFoldDB" id="A0AAD5RC60"/>
<dbReference type="InterPro" id="IPR029055">
    <property type="entry name" value="Ntn_hydrolases_N"/>
</dbReference>
<name>A0AAD5RC60_PARTN</name>
<dbReference type="Pfam" id="PF01019">
    <property type="entry name" value="G_glu_transpept"/>
    <property type="match status" value="1"/>
</dbReference>
<evidence type="ECO:0000313" key="2">
    <source>
        <dbReference type="Proteomes" id="UP001196413"/>
    </source>
</evidence>